<proteinExistence type="predicted"/>
<reference evidence="1 2" key="1">
    <citation type="submission" date="2024-02" db="EMBL/GenBank/DDBJ databases">
        <title>A draft genome for the cacao thread blight pathogen Marasmius crinis-equi.</title>
        <authorList>
            <person name="Cohen S.P."/>
            <person name="Baruah I.K."/>
            <person name="Amoako-Attah I."/>
            <person name="Bukari Y."/>
            <person name="Meinhardt L.W."/>
            <person name="Bailey B.A."/>
        </authorList>
    </citation>
    <scope>NUCLEOTIDE SEQUENCE [LARGE SCALE GENOMIC DNA]</scope>
    <source>
        <strain evidence="1 2">GH-76</strain>
    </source>
</reference>
<protein>
    <recommendedName>
        <fullName evidence="3">CxC2-like cysteine cluster KDZ transposase-associated domain-containing protein</fullName>
    </recommendedName>
</protein>
<dbReference type="EMBL" id="JBAHYK010004157">
    <property type="protein sequence ID" value="KAL0562960.1"/>
    <property type="molecule type" value="Genomic_DNA"/>
</dbReference>
<keyword evidence="2" id="KW-1185">Reference proteome</keyword>
<organism evidence="1 2">
    <name type="scientific">Marasmius crinis-equi</name>
    <dbReference type="NCBI Taxonomy" id="585013"/>
    <lineage>
        <taxon>Eukaryota</taxon>
        <taxon>Fungi</taxon>
        <taxon>Dikarya</taxon>
        <taxon>Basidiomycota</taxon>
        <taxon>Agaricomycotina</taxon>
        <taxon>Agaricomycetes</taxon>
        <taxon>Agaricomycetidae</taxon>
        <taxon>Agaricales</taxon>
        <taxon>Marasmiineae</taxon>
        <taxon>Marasmiaceae</taxon>
        <taxon>Marasmius</taxon>
    </lineage>
</organism>
<dbReference type="Proteomes" id="UP001465976">
    <property type="component" value="Unassembled WGS sequence"/>
</dbReference>
<dbReference type="PANTHER" id="PTHR33096:SF1">
    <property type="entry name" value="CXC1-LIKE CYSTEINE CLUSTER ASSOCIATED WITH KDZ TRANSPOSASES DOMAIN-CONTAINING PROTEIN"/>
    <property type="match status" value="1"/>
</dbReference>
<accession>A0ABR3EJC7</accession>
<gene>
    <name evidence="1" type="ORF">V5O48_019118</name>
</gene>
<dbReference type="PANTHER" id="PTHR33096">
    <property type="entry name" value="CXC2 DOMAIN-CONTAINING PROTEIN"/>
    <property type="match status" value="1"/>
</dbReference>
<dbReference type="Pfam" id="PF18758">
    <property type="entry name" value="KDZ"/>
    <property type="match status" value="1"/>
</dbReference>
<comment type="caution">
    <text evidence="1">The sequence shown here is derived from an EMBL/GenBank/DDBJ whole genome shotgun (WGS) entry which is preliminary data.</text>
</comment>
<name>A0ABR3EJC7_9AGAR</name>
<evidence type="ECO:0008006" key="3">
    <source>
        <dbReference type="Google" id="ProtNLM"/>
    </source>
</evidence>
<sequence>MLEYFHIATLQGKLTLYDVYQSIERRSDGANLCGSRERYAKLTRVMRFWRFLKQLKRGGLGCQIGRSLDRLSPGELAVLCPACPRPEVNLPPDWETVVNSYLYNKFIAVDACFRLKRRFVSSEAKDPGLMTGAAYYVPQEAYQKMMASPPNQVEEPGCNGSKLAAIDQATTKYNKGYATTGVILCLCARHEIVEPNGLVDVDKGEKYWHTDWAISASQRHSDARLTRVLSYDICCQYHKHFFERLREDMPEEIRLEVHEGRWRFVVPKLHIQGHGRPCQENFAFYLLPGAGQTDGEGIERRWANLGGVATATVEMAPGHRREILDDHIAYSNWLKVIFLGDLLSKRRREARRQIAAQQVIFIQFSESQAEHWPGWAQHVLDWETGKTNINPYSLGQEKDDTEAAIHLEYAKEEIERAKAGEACLHEISPSAFVEAALEVEEL</sequence>
<feature type="non-terminal residue" evidence="1">
    <location>
        <position position="442"/>
    </location>
</feature>
<evidence type="ECO:0000313" key="1">
    <source>
        <dbReference type="EMBL" id="KAL0562960.1"/>
    </source>
</evidence>
<dbReference type="InterPro" id="IPR040521">
    <property type="entry name" value="KDZ"/>
</dbReference>
<evidence type="ECO:0000313" key="2">
    <source>
        <dbReference type="Proteomes" id="UP001465976"/>
    </source>
</evidence>